<name>A0ABY2E2F8_9MICO</name>
<evidence type="ECO:0000256" key="2">
    <source>
        <dbReference type="ARBA" id="ARBA00022603"/>
    </source>
</evidence>
<comment type="similarity">
    <text evidence="1">Belongs to the class IV-like SAM-binding methyltransferase superfamily. RNA methyltransferase TrmH family.</text>
</comment>
<dbReference type="RefSeq" id="WP_133108922.1">
    <property type="nucleotide sequence ID" value="NZ_SMNA01000008.1"/>
</dbReference>
<evidence type="ECO:0000313" key="5">
    <source>
        <dbReference type="EMBL" id="TDE90857.1"/>
    </source>
</evidence>
<dbReference type="InterPro" id="IPR029028">
    <property type="entry name" value="Alpha/beta_knot_MTases"/>
</dbReference>
<keyword evidence="6" id="KW-1185">Reference proteome</keyword>
<dbReference type="InterPro" id="IPR029026">
    <property type="entry name" value="tRNA_m1G_MTases_N"/>
</dbReference>
<dbReference type="GO" id="GO:0008168">
    <property type="term" value="F:methyltransferase activity"/>
    <property type="evidence" value="ECO:0007669"/>
    <property type="project" value="UniProtKB-KW"/>
</dbReference>
<dbReference type="PANTHER" id="PTHR43191:SF2">
    <property type="entry name" value="RRNA METHYLTRANSFERASE 3, MITOCHONDRIAL"/>
    <property type="match status" value="1"/>
</dbReference>
<dbReference type="InterPro" id="IPR051259">
    <property type="entry name" value="rRNA_Methyltransferase"/>
</dbReference>
<dbReference type="SUPFAM" id="SSF55315">
    <property type="entry name" value="L30e-like"/>
    <property type="match status" value="1"/>
</dbReference>
<dbReference type="Pfam" id="PF22435">
    <property type="entry name" value="MRM3-like_sub_bind"/>
    <property type="match status" value="1"/>
</dbReference>
<dbReference type="GO" id="GO:0032259">
    <property type="term" value="P:methylation"/>
    <property type="evidence" value="ECO:0007669"/>
    <property type="project" value="UniProtKB-KW"/>
</dbReference>
<dbReference type="InterPro" id="IPR001537">
    <property type="entry name" value="SpoU_MeTrfase"/>
</dbReference>
<dbReference type="InterPro" id="IPR013123">
    <property type="entry name" value="SpoU_subst-bd"/>
</dbReference>
<gene>
    <name evidence="5" type="ORF">EXU48_17280</name>
</gene>
<protein>
    <submittedName>
        <fullName evidence="5">RNA methyltransferase</fullName>
    </submittedName>
</protein>
<keyword evidence="3" id="KW-0808">Transferase</keyword>
<dbReference type="SUPFAM" id="SSF75217">
    <property type="entry name" value="alpha/beta knot"/>
    <property type="match status" value="1"/>
</dbReference>
<dbReference type="InterPro" id="IPR029064">
    <property type="entry name" value="Ribosomal_eL30-like_sf"/>
</dbReference>
<dbReference type="Proteomes" id="UP000504882">
    <property type="component" value="Unassembled WGS sequence"/>
</dbReference>
<evidence type="ECO:0000259" key="4">
    <source>
        <dbReference type="SMART" id="SM00967"/>
    </source>
</evidence>
<organism evidence="5 6">
    <name type="scientific">Occultella glacieicola</name>
    <dbReference type="NCBI Taxonomy" id="2518684"/>
    <lineage>
        <taxon>Bacteria</taxon>
        <taxon>Bacillati</taxon>
        <taxon>Actinomycetota</taxon>
        <taxon>Actinomycetes</taxon>
        <taxon>Micrococcales</taxon>
        <taxon>Ruaniaceae</taxon>
        <taxon>Occultella</taxon>
    </lineage>
</organism>
<feature type="domain" description="RNA 2-O ribose methyltransferase substrate binding" evidence="4">
    <location>
        <begin position="34"/>
        <end position="107"/>
    </location>
</feature>
<proteinExistence type="inferred from homology"/>
<dbReference type="SMART" id="SM00967">
    <property type="entry name" value="SpoU_sub_bind"/>
    <property type="match status" value="1"/>
</dbReference>
<evidence type="ECO:0000313" key="6">
    <source>
        <dbReference type="Proteomes" id="UP000504882"/>
    </source>
</evidence>
<evidence type="ECO:0000256" key="1">
    <source>
        <dbReference type="ARBA" id="ARBA00007228"/>
    </source>
</evidence>
<dbReference type="Gene3D" id="3.30.1330.30">
    <property type="match status" value="1"/>
</dbReference>
<accession>A0ABY2E2F8</accession>
<dbReference type="CDD" id="cd18095">
    <property type="entry name" value="SpoU-like_rRNA-MTase"/>
    <property type="match status" value="1"/>
</dbReference>
<dbReference type="PANTHER" id="PTHR43191">
    <property type="entry name" value="RRNA METHYLTRANSFERASE 3"/>
    <property type="match status" value="1"/>
</dbReference>
<evidence type="ECO:0000256" key="3">
    <source>
        <dbReference type="ARBA" id="ARBA00022679"/>
    </source>
</evidence>
<keyword evidence="2 5" id="KW-0489">Methyltransferase</keyword>
<dbReference type="EMBL" id="SMNA01000008">
    <property type="protein sequence ID" value="TDE90857.1"/>
    <property type="molecule type" value="Genomic_DNA"/>
</dbReference>
<comment type="caution">
    <text evidence="5">The sequence shown here is derived from an EMBL/GenBank/DDBJ whole genome shotgun (WGS) entry which is preliminary data.</text>
</comment>
<dbReference type="Pfam" id="PF00588">
    <property type="entry name" value="SpoU_methylase"/>
    <property type="match status" value="1"/>
</dbReference>
<sequence length="291" mass="30235">MMPDPDLTNPRAERVKAVRGLAGRSARSRHGQFLAEGPQTVREAVAFAAEHVRDVYLTPQAAERYPEIVDAAHIAGLYLHLGSPEVLDAMSPDAQGVLAVLNTWDTPLASVLAADPAPRLIALLSQVRDPGNAGTVIRAADAAGADAVILTSASVDAHNPKVVRATAGSLFHVPVVTGLTLDDAVTAARAAGMQILAADGAGAVDLDELAESPRSGADGAGGADLAAPTVWVFGNEAWGLGAPERALADAVVRIPIRGRAESLNLAMAATLCLYASGRAPRHRRPWEPTEW</sequence>
<dbReference type="Gene3D" id="3.40.1280.10">
    <property type="match status" value="1"/>
</dbReference>
<reference evidence="5 6" key="1">
    <citation type="submission" date="2019-03" db="EMBL/GenBank/DDBJ databases">
        <title>Genomic features of bacteria from cold environments.</title>
        <authorList>
            <person name="Shen L."/>
        </authorList>
    </citation>
    <scope>NUCLEOTIDE SEQUENCE [LARGE SCALE GENOMIC DNA]</scope>
    <source>
        <strain evidence="6">T3246-1</strain>
    </source>
</reference>
<dbReference type="InterPro" id="IPR053888">
    <property type="entry name" value="MRM3-like_sub_bind"/>
</dbReference>